<protein>
    <submittedName>
        <fullName evidence="2">Uncharacterized protein</fullName>
    </submittedName>
</protein>
<reference evidence="2 3" key="1">
    <citation type="submission" date="2021-06" db="EMBL/GenBank/DDBJ databases">
        <title>Bacillus sp. RD4P76, an endophyte from a halophyte.</title>
        <authorList>
            <person name="Sun J.-Q."/>
        </authorList>
    </citation>
    <scope>NUCLEOTIDE SEQUENCE [LARGE SCALE GENOMIC DNA]</scope>
    <source>
        <strain evidence="2 3">CGMCC 1.15917</strain>
    </source>
</reference>
<dbReference type="EMBL" id="JAHQCS010000088">
    <property type="protein sequence ID" value="MBU9711901.1"/>
    <property type="molecule type" value="Genomic_DNA"/>
</dbReference>
<dbReference type="Pfam" id="PF20312">
    <property type="entry name" value="DUF6608"/>
    <property type="match status" value="1"/>
</dbReference>
<keyword evidence="3" id="KW-1185">Reference proteome</keyword>
<dbReference type="Proteomes" id="UP000784880">
    <property type="component" value="Unassembled WGS sequence"/>
</dbReference>
<dbReference type="RefSeq" id="WP_217066006.1">
    <property type="nucleotide sequence ID" value="NZ_JAHQCS010000088.1"/>
</dbReference>
<feature type="transmembrane region" description="Helical" evidence="1">
    <location>
        <begin position="44"/>
        <end position="62"/>
    </location>
</feature>
<keyword evidence="1" id="KW-0812">Transmembrane</keyword>
<dbReference type="InterPro" id="IPR046716">
    <property type="entry name" value="DUF6608"/>
</dbReference>
<name>A0ABS6JE07_9BACI</name>
<evidence type="ECO:0000256" key="1">
    <source>
        <dbReference type="SAM" id="Phobius"/>
    </source>
</evidence>
<accession>A0ABS6JE07</accession>
<proteinExistence type="predicted"/>
<organism evidence="2 3">
    <name type="scientific">Evansella tamaricis</name>
    <dbReference type="NCBI Taxonomy" id="2069301"/>
    <lineage>
        <taxon>Bacteria</taxon>
        <taxon>Bacillati</taxon>
        <taxon>Bacillota</taxon>
        <taxon>Bacilli</taxon>
        <taxon>Bacillales</taxon>
        <taxon>Bacillaceae</taxon>
        <taxon>Evansella</taxon>
    </lineage>
</organism>
<feature type="transmembrane region" description="Helical" evidence="1">
    <location>
        <begin position="74"/>
        <end position="99"/>
    </location>
</feature>
<gene>
    <name evidence="2" type="ORF">KS419_09140</name>
</gene>
<keyword evidence="1" id="KW-0472">Membrane</keyword>
<evidence type="ECO:0000313" key="2">
    <source>
        <dbReference type="EMBL" id="MBU9711901.1"/>
    </source>
</evidence>
<feature type="transmembrane region" description="Helical" evidence="1">
    <location>
        <begin position="12"/>
        <end position="32"/>
    </location>
</feature>
<sequence length="137" mass="15785">MKDKLIGVFKHGFLLFCIIFAMTTLVSSPLQLLNGQTTDTNFHILNRAVIVFIAVITILLFLKIKLKSKVLTYFVPYVISMVIVFFYVWLTGFFVSLHPDAYRDIFFNFTGVTICVVVVLLLIDRTKNKKRKMKNIA</sequence>
<evidence type="ECO:0000313" key="3">
    <source>
        <dbReference type="Proteomes" id="UP000784880"/>
    </source>
</evidence>
<keyword evidence="1" id="KW-1133">Transmembrane helix</keyword>
<comment type="caution">
    <text evidence="2">The sequence shown here is derived from an EMBL/GenBank/DDBJ whole genome shotgun (WGS) entry which is preliminary data.</text>
</comment>
<feature type="transmembrane region" description="Helical" evidence="1">
    <location>
        <begin position="105"/>
        <end position="123"/>
    </location>
</feature>